<dbReference type="SUPFAM" id="SSF52540">
    <property type="entry name" value="P-loop containing nucleoside triphosphate hydrolases"/>
    <property type="match status" value="2"/>
</dbReference>
<dbReference type="PANTHER" id="PTHR43776:SF7">
    <property type="entry name" value="D,D-DIPEPTIDE TRANSPORT ATP-BINDING PROTEIN DDPF-RELATED"/>
    <property type="match status" value="1"/>
</dbReference>
<accession>A0A7X1ZFN9</accession>
<evidence type="ECO:0000256" key="5">
    <source>
        <dbReference type="ARBA" id="ARBA00022840"/>
    </source>
</evidence>
<comment type="subcellular location">
    <subcellularLocation>
        <location evidence="1">Cell inner membrane</location>
        <topology evidence="1">Peripheral membrane protein</topology>
    </subcellularLocation>
</comment>
<comment type="similarity">
    <text evidence="2">Belongs to the ABC transporter superfamily.</text>
</comment>
<name>A0A7X1ZFN9_9PROT</name>
<dbReference type="AlphaFoldDB" id="A0A7X1ZFN9"/>
<evidence type="ECO:0000256" key="3">
    <source>
        <dbReference type="ARBA" id="ARBA00022448"/>
    </source>
</evidence>
<evidence type="ECO:0000259" key="7">
    <source>
        <dbReference type="PROSITE" id="PS50893"/>
    </source>
</evidence>
<dbReference type="InterPro" id="IPR027417">
    <property type="entry name" value="P-loop_NTPase"/>
</dbReference>
<sequence>MTAAAARPGPTTGPDATPDADILRVRGLTIDFRLPTGSLRAVEDVGFTLRRGACLALVGESGSGKSTIAQCIQGILPKAARVAGGAVALGTGRHGEPPVEITALGRDSRAMLALRGNRVATVFQEPMTALSPLHTIGDQVGEPLRLHQGLSRRQADTAVVDLLAQARFPDPKAAVRMYPFELSGGLRQRAVIAIALAGEPDVLIADEPTTALDVTTQAEILALIDLLRRETGMAVLLITHDLGVVAHMAAHMVVLHRGRMLEAGPVAPLFQDPGHPYLRALMGAVPRVSGAVQARLTPLRDIRIDPALLQSLRQGTPAPDALPDAPPDGPPDGPPDDDAAPVMLRLDALEKHYPLRHGGLFRRDGGTVQAVRGVNLELRAGTCLGLVGESGCGKTTLMRLITGALRPTVGRVLFDSGDGPADVAHMDRARLTRYRREAQYIFQDPFASLNPRMTVRELLTEPMVIHGVGTARARADRAAELLRIVGLDARMMGRHPHSFSGGQRQRLSIARALALGPRLLLCDEPVSALDVSVQAQVLNLLADLRTALGLTMLFVSHNLAVVRHVADSIVVMCAGRLVEWAPADVLVNDARHPYTRALLSAVPEPDPHRRVTPGELGVARASDPAAWPAPYRPGPDGRTQWRTLGDGHVVAVGGPA</sequence>
<dbReference type="Pfam" id="PF08352">
    <property type="entry name" value="oligo_HPY"/>
    <property type="match status" value="2"/>
</dbReference>
<evidence type="ECO:0000313" key="8">
    <source>
        <dbReference type="EMBL" id="MQX37679.1"/>
    </source>
</evidence>
<dbReference type="SMART" id="SM00382">
    <property type="entry name" value="AAA"/>
    <property type="match status" value="2"/>
</dbReference>
<reference evidence="8 9" key="1">
    <citation type="submission" date="2019-10" db="EMBL/GenBank/DDBJ databases">
        <title>Draft whole-genome sequence of the purple nonsulfur photosynthetic bacterium Roseospira navarrensis DSM 15114.</title>
        <authorList>
            <person name="Kyndt J.A."/>
            <person name="Meyer T.E."/>
        </authorList>
    </citation>
    <scope>NUCLEOTIDE SEQUENCE [LARGE SCALE GENOMIC DNA]</scope>
    <source>
        <strain evidence="8 9">DSM 15114</strain>
    </source>
</reference>
<evidence type="ECO:0000256" key="6">
    <source>
        <dbReference type="SAM" id="MobiDB-lite"/>
    </source>
</evidence>
<feature type="compositionally biased region" description="Pro residues" evidence="6">
    <location>
        <begin position="324"/>
        <end position="333"/>
    </location>
</feature>
<evidence type="ECO:0000256" key="1">
    <source>
        <dbReference type="ARBA" id="ARBA00004417"/>
    </source>
</evidence>
<dbReference type="Pfam" id="PF00005">
    <property type="entry name" value="ABC_tran"/>
    <property type="match status" value="2"/>
</dbReference>
<keyword evidence="5 8" id="KW-0067">ATP-binding</keyword>
<dbReference type="PANTHER" id="PTHR43776">
    <property type="entry name" value="TRANSPORT ATP-BINDING PROTEIN"/>
    <property type="match status" value="1"/>
</dbReference>
<feature type="region of interest" description="Disordered" evidence="6">
    <location>
        <begin position="314"/>
        <end position="340"/>
    </location>
</feature>
<dbReference type="InterPro" id="IPR013563">
    <property type="entry name" value="Oligopep_ABC_C"/>
</dbReference>
<dbReference type="InterPro" id="IPR050319">
    <property type="entry name" value="ABC_transp_ATP-bind"/>
</dbReference>
<dbReference type="GO" id="GO:0005524">
    <property type="term" value="F:ATP binding"/>
    <property type="evidence" value="ECO:0007669"/>
    <property type="project" value="UniProtKB-KW"/>
</dbReference>
<dbReference type="InterPro" id="IPR003439">
    <property type="entry name" value="ABC_transporter-like_ATP-bd"/>
</dbReference>
<comment type="caution">
    <text evidence="8">The sequence shown here is derived from an EMBL/GenBank/DDBJ whole genome shotgun (WGS) entry which is preliminary data.</text>
</comment>
<feature type="domain" description="ABC transporter" evidence="7">
    <location>
        <begin position="25"/>
        <end position="282"/>
    </location>
</feature>
<feature type="domain" description="ABC transporter" evidence="7">
    <location>
        <begin position="355"/>
        <end position="599"/>
    </location>
</feature>
<dbReference type="PROSITE" id="PS50893">
    <property type="entry name" value="ABC_TRANSPORTER_2"/>
    <property type="match status" value="2"/>
</dbReference>
<gene>
    <name evidence="8" type="ORF">GHC57_14235</name>
</gene>
<dbReference type="EMBL" id="WIVE01000051">
    <property type="protein sequence ID" value="MQX37679.1"/>
    <property type="molecule type" value="Genomic_DNA"/>
</dbReference>
<keyword evidence="4" id="KW-0547">Nucleotide-binding</keyword>
<dbReference type="InterPro" id="IPR017871">
    <property type="entry name" value="ABC_transporter-like_CS"/>
</dbReference>
<evidence type="ECO:0000256" key="2">
    <source>
        <dbReference type="ARBA" id="ARBA00005417"/>
    </source>
</evidence>
<dbReference type="NCBIfam" id="NF008453">
    <property type="entry name" value="PRK11308.1"/>
    <property type="match status" value="2"/>
</dbReference>
<keyword evidence="3" id="KW-0813">Transport</keyword>
<dbReference type="Gene3D" id="3.40.50.300">
    <property type="entry name" value="P-loop containing nucleotide triphosphate hydrolases"/>
    <property type="match status" value="2"/>
</dbReference>
<dbReference type="GO" id="GO:0016887">
    <property type="term" value="F:ATP hydrolysis activity"/>
    <property type="evidence" value="ECO:0007669"/>
    <property type="project" value="InterPro"/>
</dbReference>
<dbReference type="Proteomes" id="UP000434582">
    <property type="component" value="Unassembled WGS sequence"/>
</dbReference>
<dbReference type="CDD" id="cd03257">
    <property type="entry name" value="ABC_NikE_OppD_transporters"/>
    <property type="match status" value="2"/>
</dbReference>
<evidence type="ECO:0000313" key="9">
    <source>
        <dbReference type="Proteomes" id="UP000434582"/>
    </source>
</evidence>
<dbReference type="GO" id="GO:0055085">
    <property type="term" value="P:transmembrane transport"/>
    <property type="evidence" value="ECO:0007669"/>
    <property type="project" value="UniProtKB-ARBA"/>
</dbReference>
<proteinExistence type="inferred from homology"/>
<dbReference type="PROSITE" id="PS00211">
    <property type="entry name" value="ABC_TRANSPORTER_1"/>
    <property type="match status" value="1"/>
</dbReference>
<keyword evidence="9" id="KW-1185">Reference proteome</keyword>
<dbReference type="RefSeq" id="WP_170294888.1">
    <property type="nucleotide sequence ID" value="NZ_WIVE01000051.1"/>
</dbReference>
<protein>
    <submittedName>
        <fullName evidence="8">Dipeptide ABC transporter ATP-binding protein</fullName>
    </submittedName>
</protein>
<organism evidence="8 9">
    <name type="scientific">Roseospira navarrensis</name>
    <dbReference type="NCBI Taxonomy" id="140058"/>
    <lineage>
        <taxon>Bacteria</taxon>
        <taxon>Pseudomonadati</taxon>
        <taxon>Pseudomonadota</taxon>
        <taxon>Alphaproteobacteria</taxon>
        <taxon>Rhodospirillales</taxon>
        <taxon>Rhodospirillaceae</taxon>
        <taxon>Roseospira</taxon>
    </lineage>
</organism>
<dbReference type="GO" id="GO:0015833">
    <property type="term" value="P:peptide transport"/>
    <property type="evidence" value="ECO:0007669"/>
    <property type="project" value="InterPro"/>
</dbReference>
<dbReference type="InterPro" id="IPR003593">
    <property type="entry name" value="AAA+_ATPase"/>
</dbReference>
<evidence type="ECO:0000256" key="4">
    <source>
        <dbReference type="ARBA" id="ARBA00022741"/>
    </source>
</evidence>
<dbReference type="GO" id="GO:0005886">
    <property type="term" value="C:plasma membrane"/>
    <property type="evidence" value="ECO:0007669"/>
    <property type="project" value="UniProtKB-SubCell"/>
</dbReference>